<proteinExistence type="predicted"/>
<organism evidence="1">
    <name type="scientific">marine sediment metagenome</name>
    <dbReference type="NCBI Taxonomy" id="412755"/>
    <lineage>
        <taxon>unclassified sequences</taxon>
        <taxon>metagenomes</taxon>
        <taxon>ecological metagenomes</taxon>
    </lineage>
</organism>
<reference evidence="1" key="1">
    <citation type="journal article" date="2015" name="Nature">
        <title>Complex archaea that bridge the gap between prokaryotes and eukaryotes.</title>
        <authorList>
            <person name="Spang A."/>
            <person name="Saw J.H."/>
            <person name="Jorgensen S.L."/>
            <person name="Zaremba-Niedzwiedzka K."/>
            <person name="Martijn J."/>
            <person name="Lind A.E."/>
            <person name="van Eijk R."/>
            <person name="Schleper C."/>
            <person name="Guy L."/>
            <person name="Ettema T.J."/>
        </authorList>
    </citation>
    <scope>NUCLEOTIDE SEQUENCE</scope>
</reference>
<gene>
    <name evidence="1" type="ORF">LCGC14_1209770</name>
</gene>
<dbReference type="AlphaFoldDB" id="A0A0F9PJ47"/>
<protein>
    <submittedName>
        <fullName evidence="1">Uncharacterized protein</fullName>
    </submittedName>
</protein>
<accession>A0A0F9PJ47</accession>
<evidence type="ECO:0000313" key="1">
    <source>
        <dbReference type="EMBL" id="KKM93302.1"/>
    </source>
</evidence>
<comment type="caution">
    <text evidence="1">The sequence shown here is derived from an EMBL/GenBank/DDBJ whole genome shotgun (WGS) entry which is preliminary data.</text>
</comment>
<name>A0A0F9PJ47_9ZZZZ</name>
<sequence length="72" mass="8046">MNLPEIDPKELEEFMEREGDPAMLAFLHCLRSIAVNLEVIALFIGLGAQDINSSVFAKGVDKFTEHSVKIKE</sequence>
<dbReference type="EMBL" id="LAZR01006284">
    <property type="protein sequence ID" value="KKM93302.1"/>
    <property type="molecule type" value="Genomic_DNA"/>
</dbReference>